<dbReference type="InterPro" id="IPR049730">
    <property type="entry name" value="SNF2/RAD54-like_C"/>
</dbReference>
<feature type="domain" description="Helicase C-terminal" evidence="5">
    <location>
        <begin position="389"/>
        <end position="543"/>
    </location>
</feature>
<evidence type="ECO:0000256" key="2">
    <source>
        <dbReference type="ARBA" id="ARBA00022801"/>
    </source>
</evidence>
<accession>A0AAD5T6V1</accession>
<feature type="compositionally biased region" description="Polar residues" evidence="4">
    <location>
        <begin position="236"/>
        <end position="247"/>
    </location>
</feature>
<dbReference type="GO" id="GO:0005524">
    <property type="term" value="F:ATP binding"/>
    <property type="evidence" value="ECO:0007669"/>
    <property type="project" value="UniProtKB-KW"/>
</dbReference>
<gene>
    <name evidence="6" type="ORF">HK100_006810</name>
</gene>
<organism evidence="6 7">
    <name type="scientific">Physocladia obscura</name>
    <dbReference type="NCBI Taxonomy" id="109957"/>
    <lineage>
        <taxon>Eukaryota</taxon>
        <taxon>Fungi</taxon>
        <taxon>Fungi incertae sedis</taxon>
        <taxon>Chytridiomycota</taxon>
        <taxon>Chytridiomycota incertae sedis</taxon>
        <taxon>Chytridiomycetes</taxon>
        <taxon>Chytridiales</taxon>
        <taxon>Chytriomycetaceae</taxon>
        <taxon>Physocladia</taxon>
    </lineage>
</organism>
<evidence type="ECO:0000313" key="7">
    <source>
        <dbReference type="Proteomes" id="UP001211907"/>
    </source>
</evidence>
<evidence type="ECO:0000259" key="5">
    <source>
        <dbReference type="PROSITE" id="PS51194"/>
    </source>
</evidence>
<dbReference type="GO" id="GO:0006281">
    <property type="term" value="P:DNA repair"/>
    <property type="evidence" value="ECO:0007669"/>
    <property type="project" value="TreeGrafter"/>
</dbReference>
<protein>
    <recommendedName>
        <fullName evidence="5">Helicase C-terminal domain-containing protein</fullName>
    </recommendedName>
</protein>
<keyword evidence="2" id="KW-0378">Hydrolase</keyword>
<feature type="region of interest" description="Disordered" evidence="4">
    <location>
        <begin position="236"/>
        <end position="258"/>
    </location>
</feature>
<dbReference type="PANTHER" id="PTHR45626">
    <property type="entry name" value="TRANSCRIPTION TERMINATION FACTOR 2-RELATED"/>
    <property type="match status" value="1"/>
</dbReference>
<comment type="caution">
    <text evidence="6">The sequence shown here is derived from an EMBL/GenBank/DDBJ whole genome shotgun (WGS) entry which is preliminary data.</text>
</comment>
<proteinExistence type="predicted"/>
<dbReference type="GO" id="GO:0016787">
    <property type="term" value="F:hydrolase activity"/>
    <property type="evidence" value="ECO:0007669"/>
    <property type="project" value="UniProtKB-KW"/>
</dbReference>
<dbReference type="PANTHER" id="PTHR45626:SF51">
    <property type="entry name" value="SNF2-RELATED DOMAIN-CONTAINING PROTEIN"/>
    <property type="match status" value="1"/>
</dbReference>
<reference evidence="6" key="1">
    <citation type="submission" date="2020-05" db="EMBL/GenBank/DDBJ databases">
        <title>Phylogenomic resolution of chytrid fungi.</title>
        <authorList>
            <person name="Stajich J.E."/>
            <person name="Amses K."/>
            <person name="Simmons R."/>
            <person name="Seto K."/>
            <person name="Myers J."/>
            <person name="Bonds A."/>
            <person name="Quandt C.A."/>
            <person name="Barry K."/>
            <person name="Liu P."/>
            <person name="Grigoriev I."/>
            <person name="Longcore J.E."/>
            <person name="James T.Y."/>
        </authorList>
    </citation>
    <scope>NUCLEOTIDE SEQUENCE</scope>
    <source>
        <strain evidence="6">JEL0513</strain>
    </source>
</reference>
<dbReference type="InterPro" id="IPR050628">
    <property type="entry name" value="SNF2_RAD54_helicase_TF"/>
</dbReference>
<sequence>MNINVLISLIKSNTILTEREGVDYLGHERQRKALKTAIDNLRRAHFYLFGAGILEHIEGSLLSANEALTKSLSGQKSFDITDLQTIVSYFQIAADKNSFYVKLQQHANSDVMYFVQGDGCQECFHQMTAGFWAGGTDGAKMAGRKKGIWMKNGEILELRKKIKLSLENANFTQFTLNLDNSRDSFRLSEDEITSYSISAQAVESKKRSSVNFFEPNNKKIFTIPEKSPHEAKIVKSKQTAQSASVSKATKKKNQSIQQNVVTTVNSTNYLKTPPQSHKKNSFTKDLTNSIVVEKGDESTDEDFFAGLPPPPVSVGHNVFFAVDQDFHDSDISTSTKTGRFCEQITPLDNGLLCDSCARKCWEGKNCANKSLALKITSTLSTKITYIGAQILKFYKTEKLIVFTTHWEEQHGVHQFCELFGIKHLSFAASGQSTIEKSMNVTTFNTSDNVRVFILNLADASHGLDLSSASRVFFLRPVPAYATYVQAIKRAHRVGCVAPVHVEVLVFENTIEERVGLDDIQNREERIKGGTKERMENLKMKDLIDVSPFVEYADSNSDESPCFDFNFFDIKE</sequence>
<dbReference type="Pfam" id="PF00271">
    <property type="entry name" value="Helicase_C"/>
    <property type="match status" value="1"/>
</dbReference>
<dbReference type="PROSITE" id="PS51194">
    <property type="entry name" value="HELICASE_CTER"/>
    <property type="match status" value="1"/>
</dbReference>
<dbReference type="Proteomes" id="UP001211907">
    <property type="component" value="Unassembled WGS sequence"/>
</dbReference>
<dbReference type="AlphaFoldDB" id="A0AAD5T6V1"/>
<dbReference type="GO" id="GO:0005634">
    <property type="term" value="C:nucleus"/>
    <property type="evidence" value="ECO:0007669"/>
    <property type="project" value="TreeGrafter"/>
</dbReference>
<keyword evidence="7" id="KW-1185">Reference proteome</keyword>
<dbReference type="GO" id="GO:0008094">
    <property type="term" value="F:ATP-dependent activity, acting on DNA"/>
    <property type="evidence" value="ECO:0007669"/>
    <property type="project" value="TreeGrafter"/>
</dbReference>
<name>A0AAD5T6V1_9FUNG</name>
<evidence type="ECO:0000256" key="3">
    <source>
        <dbReference type="ARBA" id="ARBA00022840"/>
    </source>
</evidence>
<dbReference type="Gene3D" id="3.40.50.300">
    <property type="entry name" value="P-loop containing nucleotide triphosphate hydrolases"/>
    <property type="match status" value="1"/>
</dbReference>
<dbReference type="InterPro" id="IPR027417">
    <property type="entry name" value="P-loop_NTPase"/>
</dbReference>
<dbReference type="CDD" id="cd18793">
    <property type="entry name" value="SF2_C_SNF"/>
    <property type="match status" value="1"/>
</dbReference>
<keyword evidence="3" id="KW-0067">ATP-binding</keyword>
<keyword evidence="1" id="KW-0547">Nucleotide-binding</keyword>
<dbReference type="InterPro" id="IPR001650">
    <property type="entry name" value="Helicase_C-like"/>
</dbReference>
<dbReference type="EMBL" id="JADGJH010000318">
    <property type="protein sequence ID" value="KAJ3131099.1"/>
    <property type="molecule type" value="Genomic_DNA"/>
</dbReference>
<evidence type="ECO:0000256" key="4">
    <source>
        <dbReference type="SAM" id="MobiDB-lite"/>
    </source>
</evidence>
<dbReference type="SUPFAM" id="SSF52540">
    <property type="entry name" value="P-loop containing nucleoside triphosphate hydrolases"/>
    <property type="match status" value="1"/>
</dbReference>
<evidence type="ECO:0000256" key="1">
    <source>
        <dbReference type="ARBA" id="ARBA00022741"/>
    </source>
</evidence>
<evidence type="ECO:0000313" key="6">
    <source>
        <dbReference type="EMBL" id="KAJ3131099.1"/>
    </source>
</evidence>